<reference evidence="1" key="2">
    <citation type="journal article" date="2024" name="Plant">
        <title>Genomic evolution and insights into agronomic trait innovations of Sesamum species.</title>
        <authorList>
            <person name="Miao H."/>
            <person name="Wang L."/>
            <person name="Qu L."/>
            <person name="Liu H."/>
            <person name="Sun Y."/>
            <person name="Le M."/>
            <person name="Wang Q."/>
            <person name="Wei S."/>
            <person name="Zheng Y."/>
            <person name="Lin W."/>
            <person name="Duan Y."/>
            <person name="Cao H."/>
            <person name="Xiong S."/>
            <person name="Wang X."/>
            <person name="Wei L."/>
            <person name="Li C."/>
            <person name="Ma Q."/>
            <person name="Ju M."/>
            <person name="Zhao R."/>
            <person name="Li G."/>
            <person name="Mu C."/>
            <person name="Tian Q."/>
            <person name="Mei H."/>
            <person name="Zhang T."/>
            <person name="Gao T."/>
            <person name="Zhang H."/>
        </authorList>
    </citation>
    <scope>NUCLEOTIDE SEQUENCE</scope>
    <source>
        <strain evidence="1">G02</strain>
    </source>
</reference>
<organism evidence="1">
    <name type="scientific">Sesamum radiatum</name>
    <name type="common">Black benniseed</name>
    <dbReference type="NCBI Taxonomy" id="300843"/>
    <lineage>
        <taxon>Eukaryota</taxon>
        <taxon>Viridiplantae</taxon>
        <taxon>Streptophyta</taxon>
        <taxon>Embryophyta</taxon>
        <taxon>Tracheophyta</taxon>
        <taxon>Spermatophyta</taxon>
        <taxon>Magnoliopsida</taxon>
        <taxon>eudicotyledons</taxon>
        <taxon>Gunneridae</taxon>
        <taxon>Pentapetalae</taxon>
        <taxon>asterids</taxon>
        <taxon>lamiids</taxon>
        <taxon>Lamiales</taxon>
        <taxon>Pedaliaceae</taxon>
        <taxon>Sesamum</taxon>
    </lineage>
</organism>
<name>A0AAW2RG23_SESRA</name>
<feature type="non-terminal residue" evidence="1">
    <location>
        <position position="1"/>
    </location>
</feature>
<comment type="caution">
    <text evidence="1">The sequence shown here is derived from an EMBL/GenBank/DDBJ whole genome shotgun (WGS) entry which is preliminary data.</text>
</comment>
<proteinExistence type="predicted"/>
<dbReference type="AlphaFoldDB" id="A0AAW2RG23"/>
<evidence type="ECO:0000313" key="1">
    <source>
        <dbReference type="EMBL" id="KAL0378378.1"/>
    </source>
</evidence>
<dbReference type="EMBL" id="JACGWJ010000013">
    <property type="protein sequence ID" value="KAL0378378.1"/>
    <property type="molecule type" value="Genomic_DNA"/>
</dbReference>
<gene>
    <name evidence="1" type="ORF">Sradi_3143300</name>
</gene>
<accession>A0AAW2RG23</accession>
<protein>
    <submittedName>
        <fullName evidence="1">Uncharacterized protein</fullName>
    </submittedName>
</protein>
<sequence length="55" mass="5958">LTCCHMSLWGSSPKEVLEEALRYGGSVNGLANLRDPRTVVLLVRAKDVLGTTCRA</sequence>
<reference evidence="1" key="1">
    <citation type="submission" date="2020-06" db="EMBL/GenBank/DDBJ databases">
        <authorList>
            <person name="Li T."/>
            <person name="Hu X."/>
            <person name="Zhang T."/>
            <person name="Song X."/>
            <person name="Zhang H."/>
            <person name="Dai N."/>
            <person name="Sheng W."/>
            <person name="Hou X."/>
            <person name="Wei L."/>
        </authorList>
    </citation>
    <scope>NUCLEOTIDE SEQUENCE</scope>
    <source>
        <strain evidence="1">G02</strain>
        <tissue evidence="1">Leaf</tissue>
    </source>
</reference>